<organism evidence="13 14">
    <name type="scientific">Rhizobium halophytocola</name>
    <dbReference type="NCBI Taxonomy" id="735519"/>
    <lineage>
        <taxon>Bacteria</taxon>
        <taxon>Pseudomonadati</taxon>
        <taxon>Pseudomonadota</taxon>
        <taxon>Alphaproteobacteria</taxon>
        <taxon>Hyphomicrobiales</taxon>
        <taxon>Rhizobiaceae</taxon>
        <taxon>Rhizobium/Agrobacterium group</taxon>
        <taxon>Rhizobium</taxon>
    </lineage>
</organism>
<dbReference type="NCBIfam" id="TIGR02142">
    <property type="entry name" value="modC_ABC"/>
    <property type="match status" value="1"/>
</dbReference>
<dbReference type="Pfam" id="PF00005">
    <property type="entry name" value="ABC_tran"/>
    <property type="match status" value="1"/>
</dbReference>
<name>A0ABS4DXE9_9HYPH</name>
<accession>A0ABS4DXE9</accession>
<dbReference type="InterPro" id="IPR003439">
    <property type="entry name" value="ABC_transporter-like_ATP-bd"/>
</dbReference>
<feature type="domain" description="Mop" evidence="12">
    <location>
        <begin position="291"/>
        <end position="356"/>
    </location>
</feature>
<comment type="similarity">
    <text evidence="1">Belongs to the ABC transporter superfamily.</text>
</comment>
<evidence type="ECO:0000256" key="10">
    <source>
        <dbReference type="PROSITE-ProRule" id="PRU01213"/>
    </source>
</evidence>
<keyword evidence="5" id="KW-0997">Cell inner membrane</keyword>
<keyword evidence="3" id="KW-1003">Cell membrane</keyword>
<dbReference type="InterPro" id="IPR004606">
    <property type="entry name" value="Mop_domain"/>
</dbReference>
<proteinExistence type="inferred from homology"/>
<evidence type="ECO:0000256" key="7">
    <source>
        <dbReference type="ARBA" id="ARBA00022840"/>
    </source>
</evidence>
<dbReference type="InterPro" id="IPR011868">
    <property type="entry name" value="ModC_ABC_ATP-bd"/>
</dbReference>
<dbReference type="InterPro" id="IPR017871">
    <property type="entry name" value="ABC_transporter-like_CS"/>
</dbReference>
<protein>
    <submittedName>
        <fullName evidence="13">Molybdate transport system ATP-binding protein</fullName>
    </submittedName>
</protein>
<evidence type="ECO:0000256" key="9">
    <source>
        <dbReference type="ARBA" id="ARBA00023136"/>
    </source>
</evidence>
<evidence type="ECO:0000313" key="13">
    <source>
        <dbReference type="EMBL" id="MBP1850372.1"/>
    </source>
</evidence>
<dbReference type="InterPro" id="IPR003593">
    <property type="entry name" value="AAA+_ATPase"/>
</dbReference>
<dbReference type="PROSITE" id="PS51866">
    <property type="entry name" value="MOP"/>
    <property type="match status" value="1"/>
</dbReference>
<keyword evidence="14" id="KW-1185">Reference proteome</keyword>
<evidence type="ECO:0000256" key="5">
    <source>
        <dbReference type="ARBA" id="ARBA00022519"/>
    </source>
</evidence>
<reference evidence="13 14" key="1">
    <citation type="submission" date="2021-03" db="EMBL/GenBank/DDBJ databases">
        <title>Genomic Encyclopedia of Type Strains, Phase IV (KMG-IV): sequencing the most valuable type-strain genomes for metagenomic binning, comparative biology and taxonomic classification.</title>
        <authorList>
            <person name="Goeker M."/>
        </authorList>
    </citation>
    <scope>NUCLEOTIDE SEQUENCE [LARGE SCALE GENOMIC DNA]</scope>
    <source>
        <strain evidence="13 14">DSM 21600</strain>
    </source>
</reference>
<evidence type="ECO:0000256" key="1">
    <source>
        <dbReference type="ARBA" id="ARBA00005417"/>
    </source>
</evidence>
<evidence type="ECO:0000313" key="14">
    <source>
        <dbReference type="Proteomes" id="UP000759443"/>
    </source>
</evidence>
<dbReference type="GO" id="GO:0005524">
    <property type="term" value="F:ATP binding"/>
    <property type="evidence" value="ECO:0007669"/>
    <property type="project" value="UniProtKB-KW"/>
</dbReference>
<keyword evidence="2" id="KW-0813">Transport</keyword>
<dbReference type="InterPro" id="IPR008995">
    <property type="entry name" value="Mo/tungstate-bd_C_term_dom"/>
</dbReference>
<dbReference type="Pfam" id="PF03459">
    <property type="entry name" value="TOBE"/>
    <property type="match status" value="1"/>
</dbReference>
<keyword evidence="6" id="KW-0547">Nucleotide-binding</keyword>
<evidence type="ECO:0000259" key="11">
    <source>
        <dbReference type="PROSITE" id="PS50893"/>
    </source>
</evidence>
<dbReference type="Gene3D" id="2.40.50.100">
    <property type="match status" value="1"/>
</dbReference>
<evidence type="ECO:0000256" key="6">
    <source>
        <dbReference type="ARBA" id="ARBA00022741"/>
    </source>
</evidence>
<sequence>MTLAIDVRHRQGAFQLDASLRIDGGLTALYGPSGSGKTTLINLVAGLARPVEGRIAFDDTAWVDTDKRLWVPPHKRRIGYVFQEGRLFPHLTVEQNLRYGMRFSKQPVDGADFGRIVDMLSIGSLMARRPGALSGGEKQRVALGRALATGPQMLLMDEPLSALDAGLKTAILPYIERVRDEAAIPILYVSHAIEEVARLATGVVTVDRGKVAAVGATDTLLSSLSDAGAAMSPGNFLHATVTAHSPEEGLTIAECRAGTLYLRETDMAVGTRIRAFVPVGEIVLSVEAPHGLSTLNRLPGVIETVADAGRTVIVTVDCNGDRMAVQLTRRSANLLNLHRGQPVHLLFKAVSIATESVFRAR</sequence>
<dbReference type="SUPFAM" id="SSF52540">
    <property type="entry name" value="P-loop containing nucleoside triphosphate hydrolases"/>
    <property type="match status" value="1"/>
</dbReference>
<dbReference type="SUPFAM" id="SSF50331">
    <property type="entry name" value="MOP-like"/>
    <property type="match status" value="1"/>
</dbReference>
<dbReference type="PANTHER" id="PTHR43514">
    <property type="entry name" value="ABC TRANSPORTER I FAMILY MEMBER 10"/>
    <property type="match status" value="1"/>
</dbReference>
<dbReference type="InterPro" id="IPR005116">
    <property type="entry name" value="Transp-assoc_OB_typ1"/>
</dbReference>
<dbReference type="RefSeq" id="WP_209944020.1">
    <property type="nucleotide sequence ID" value="NZ_JAGGJU010000004.1"/>
</dbReference>
<dbReference type="PROSITE" id="PS50893">
    <property type="entry name" value="ABC_TRANSPORTER_2"/>
    <property type="match status" value="1"/>
</dbReference>
<feature type="domain" description="ABC transporter" evidence="11">
    <location>
        <begin position="2"/>
        <end position="233"/>
    </location>
</feature>
<gene>
    <name evidence="13" type="ORF">J2Z17_001806</name>
</gene>
<dbReference type="EMBL" id="JAGGJU010000004">
    <property type="protein sequence ID" value="MBP1850372.1"/>
    <property type="molecule type" value="Genomic_DNA"/>
</dbReference>
<evidence type="ECO:0000256" key="4">
    <source>
        <dbReference type="ARBA" id="ARBA00022505"/>
    </source>
</evidence>
<dbReference type="Proteomes" id="UP000759443">
    <property type="component" value="Unassembled WGS sequence"/>
</dbReference>
<evidence type="ECO:0000256" key="2">
    <source>
        <dbReference type="ARBA" id="ARBA00022448"/>
    </source>
</evidence>
<dbReference type="PROSITE" id="PS00211">
    <property type="entry name" value="ABC_TRANSPORTER_1"/>
    <property type="match status" value="1"/>
</dbReference>
<keyword evidence="9" id="KW-0472">Membrane</keyword>
<evidence type="ECO:0000259" key="12">
    <source>
        <dbReference type="PROSITE" id="PS51866"/>
    </source>
</evidence>
<dbReference type="InterPro" id="IPR050334">
    <property type="entry name" value="Molybdenum_import_ModC"/>
</dbReference>
<evidence type="ECO:0000256" key="8">
    <source>
        <dbReference type="ARBA" id="ARBA00022967"/>
    </source>
</evidence>
<keyword evidence="4 10" id="KW-0500">Molybdenum</keyword>
<evidence type="ECO:0000256" key="3">
    <source>
        <dbReference type="ARBA" id="ARBA00022475"/>
    </source>
</evidence>
<dbReference type="InterPro" id="IPR027417">
    <property type="entry name" value="P-loop_NTPase"/>
</dbReference>
<dbReference type="SMART" id="SM00382">
    <property type="entry name" value="AAA"/>
    <property type="match status" value="1"/>
</dbReference>
<keyword evidence="8" id="KW-1278">Translocase</keyword>
<keyword evidence="7 13" id="KW-0067">ATP-binding</keyword>
<dbReference type="Gene3D" id="3.40.50.300">
    <property type="entry name" value="P-loop containing nucleotide triphosphate hydrolases"/>
    <property type="match status" value="1"/>
</dbReference>
<dbReference type="PANTHER" id="PTHR43514:SF4">
    <property type="entry name" value="ABC TRANSPORTER I FAMILY MEMBER 10"/>
    <property type="match status" value="1"/>
</dbReference>
<comment type="caution">
    <text evidence="13">The sequence shown here is derived from an EMBL/GenBank/DDBJ whole genome shotgun (WGS) entry which is preliminary data.</text>
</comment>